<name>A0ACC0BIB3_CATRO</name>
<evidence type="ECO:0000313" key="1">
    <source>
        <dbReference type="EMBL" id="KAI5672348.1"/>
    </source>
</evidence>
<dbReference type="EMBL" id="CM044703">
    <property type="protein sequence ID" value="KAI5672348.1"/>
    <property type="molecule type" value="Genomic_DNA"/>
</dbReference>
<accession>A0ACC0BIB3</accession>
<dbReference type="Proteomes" id="UP001060085">
    <property type="component" value="Linkage Group LG03"/>
</dbReference>
<organism evidence="1 2">
    <name type="scientific">Catharanthus roseus</name>
    <name type="common">Madagascar periwinkle</name>
    <name type="synonym">Vinca rosea</name>
    <dbReference type="NCBI Taxonomy" id="4058"/>
    <lineage>
        <taxon>Eukaryota</taxon>
        <taxon>Viridiplantae</taxon>
        <taxon>Streptophyta</taxon>
        <taxon>Embryophyta</taxon>
        <taxon>Tracheophyta</taxon>
        <taxon>Spermatophyta</taxon>
        <taxon>Magnoliopsida</taxon>
        <taxon>eudicotyledons</taxon>
        <taxon>Gunneridae</taxon>
        <taxon>Pentapetalae</taxon>
        <taxon>asterids</taxon>
        <taxon>lamiids</taxon>
        <taxon>Gentianales</taxon>
        <taxon>Apocynaceae</taxon>
        <taxon>Rauvolfioideae</taxon>
        <taxon>Vinceae</taxon>
        <taxon>Catharanthinae</taxon>
        <taxon>Catharanthus</taxon>
    </lineage>
</organism>
<sequence length="372" mass="43448">MELKLGPMTRPQIKKLKASNENKDNGMLAYMEEALKNKFEEFEGQGKASKISICSISKNHSREQFDGEKWLKVEGYHRGLSVECLKKEGLARQFHSVATDVEELKRGKSSASMEQRVGDNFGGFSSPHHQKSYDNMSTQGYHDLSLTILIHFMKVGFKEDHKLDVEEREDKLEEDIIDHMNSFNGCISYAFNFYVGGTIQMNVENRLSTRFRHDIATRFSKGRWKILVDSMSELEYNQRLVELKTVWSKYIGFLNYLELNWLGPYKTRFLRAWTVDRLHFDTETTNRAKSAHLIAELKADLETSILKDKWGIRNHMMLYKLNEKISHKQLRSFLVRLEGREIVMMILQHTNAITDDLMDYHVLVSYLNVLRS</sequence>
<reference evidence="2" key="1">
    <citation type="journal article" date="2023" name="Nat. Plants">
        <title>Single-cell RNA sequencing provides a high-resolution roadmap for understanding the multicellular compartmentation of specialized metabolism.</title>
        <authorList>
            <person name="Sun S."/>
            <person name="Shen X."/>
            <person name="Li Y."/>
            <person name="Li Y."/>
            <person name="Wang S."/>
            <person name="Li R."/>
            <person name="Zhang H."/>
            <person name="Shen G."/>
            <person name="Guo B."/>
            <person name="Wei J."/>
            <person name="Xu J."/>
            <person name="St-Pierre B."/>
            <person name="Chen S."/>
            <person name="Sun C."/>
        </authorList>
    </citation>
    <scope>NUCLEOTIDE SEQUENCE [LARGE SCALE GENOMIC DNA]</scope>
</reference>
<protein>
    <submittedName>
        <fullName evidence="1">Uncharacterized protein</fullName>
    </submittedName>
</protein>
<comment type="caution">
    <text evidence="1">The sequence shown here is derived from an EMBL/GenBank/DDBJ whole genome shotgun (WGS) entry which is preliminary data.</text>
</comment>
<evidence type="ECO:0000313" key="2">
    <source>
        <dbReference type="Proteomes" id="UP001060085"/>
    </source>
</evidence>
<keyword evidence="2" id="KW-1185">Reference proteome</keyword>
<proteinExistence type="predicted"/>
<gene>
    <name evidence="1" type="ORF">M9H77_12712</name>
</gene>